<dbReference type="Gene3D" id="3.40.50.10190">
    <property type="entry name" value="BRCT domain"/>
    <property type="match status" value="1"/>
</dbReference>
<dbReference type="InterPro" id="IPR036420">
    <property type="entry name" value="BRCT_dom_sf"/>
</dbReference>
<evidence type="ECO:0000313" key="20">
    <source>
        <dbReference type="Proteomes" id="UP000310189"/>
    </source>
</evidence>
<dbReference type="Pfam" id="PF11799">
    <property type="entry name" value="IMS_C"/>
    <property type="match status" value="1"/>
</dbReference>
<name>A0A4T0FRE5_9BASI</name>
<keyword evidence="11" id="KW-0238">DNA-binding</keyword>
<evidence type="ECO:0000259" key="17">
    <source>
        <dbReference type="PROSITE" id="PS50172"/>
    </source>
</evidence>
<evidence type="ECO:0000256" key="13">
    <source>
        <dbReference type="ARBA" id="ARBA00023242"/>
    </source>
</evidence>
<feature type="compositionally biased region" description="Low complexity" evidence="16">
    <location>
        <begin position="964"/>
        <end position="981"/>
    </location>
</feature>
<feature type="compositionally biased region" description="Low complexity" evidence="16">
    <location>
        <begin position="637"/>
        <end position="656"/>
    </location>
</feature>
<dbReference type="GO" id="GO:0046872">
    <property type="term" value="F:metal ion binding"/>
    <property type="evidence" value="ECO:0007669"/>
    <property type="project" value="UniProtKB-KW"/>
</dbReference>
<evidence type="ECO:0000256" key="2">
    <source>
        <dbReference type="ARBA" id="ARBA00004123"/>
    </source>
</evidence>
<dbReference type="AlphaFoldDB" id="A0A4T0FRE5"/>
<dbReference type="Pfam" id="PF21999">
    <property type="entry name" value="IMS_HHH_1"/>
    <property type="match status" value="1"/>
</dbReference>
<feature type="domain" description="BRCT" evidence="17">
    <location>
        <begin position="33"/>
        <end position="121"/>
    </location>
</feature>
<keyword evidence="6" id="KW-0808">Transferase</keyword>
<feature type="compositionally biased region" description="Low complexity" evidence="16">
    <location>
        <begin position="895"/>
        <end position="909"/>
    </location>
</feature>
<dbReference type="InterPro" id="IPR036775">
    <property type="entry name" value="DNA_pol_Y-fam_lit_finger_sf"/>
</dbReference>
<dbReference type="GO" id="GO:0003887">
    <property type="term" value="F:DNA-directed DNA polymerase activity"/>
    <property type="evidence" value="ECO:0007669"/>
    <property type="project" value="InterPro"/>
</dbReference>
<dbReference type="GO" id="GO:0017125">
    <property type="term" value="F:deoxycytidyl transferase activity"/>
    <property type="evidence" value="ECO:0007669"/>
    <property type="project" value="TreeGrafter"/>
</dbReference>
<feature type="compositionally biased region" description="Pro residues" evidence="16">
    <location>
        <begin position="822"/>
        <end position="831"/>
    </location>
</feature>
<evidence type="ECO:0000256" key="5">
    <source>
        <dbReference type="ARBA" id="ARBA00022634"/>
    </source>
</evidence>
<dbReference type="GO" id="GO:0003684">
    <property type="term" value="F:damaged DNA binding"/>
    <property type="evidence" value="ECO:0007669"/>
    <property type="project" value="InterPro"/>
</dbReference>
<dbReference type="CDD" id="cd17719">
    <property type="entry name" value="BRCT_Rev1"/>
    <property type="match status" value="1"/>
</dbReference>
<feature type="compositionally biased region" description="Basic and acidic residues" evidence="16">
    <location>
        <begin position="756"/>
        <end position="787"/>
    </location>
</feature>
<keyword evidence="7" id="KW-0548">Nucleotidyltransferase</keyword>
<dbReference type="InterPro" id="IPR043128">
    <property type="entry name" value="Rev_trsase/Diguanyl_cyclase"/>
</dbReference>
<feature type="region of interest" description="Disordered" evidence="16">
    <location>
        <begin position="756"/>
        <end position="839"/>
    </location>
</feature>
<comment type="function">
    <text evidence="14">Deoxycytidyl transferase involved in DNA repair. Transfers a dCMP residue from dCTP to the 3'-end of a DNA primer in a template-dependent reaction. May assist in the first step in the bypass of abasic lesions by the insertion of a nucleotide opposite the lesion. Required for normal induction of mutations by physical and chemical agents. Involved in mitochondrial DNA mutagenesis.</text>
</comment>
<feature type="compositionally biased region" description="Basic and acidic residues" evidence="16">
    <location>
        <begin position="590"/>
        <end position="599"/>
    </location>
</feature>
<evidence type="ECO:0000256" key="10">
    <source>
        <dbReference type="ARBA" id="ARBA00022842"/>
    </source>
</evidence>
<dbReference type="Pfam" id="PF14377">
    <property type="entry name" value="UBM"/>
    <property type="match status" value="2"/>
</dbReference>
<feature type="compositionally biased region" description="Basic and acidic residues" evidence="16">
    <location>
        <begin position="1024"/>
        <end position="1060"/>
    </location>
</feature>
<dbReference type="GO" id="GO:0005634">
    <property type="term" value="C:nucleus"/>
    <property type="evidence" value="ECO:0007669"/>
    <property type="project" value="UniProtKB-SubCell"/>
</dbReference>
<dbReference type="PANTHER" id="PTHR45990:SF1">
    <property type="entry name" value="DNA REPAIR PROTEIN REV1"/>
    <property type="match status" value="1"/>
</dbReference>
<dbReference type="Gene3D" id="3.30.70.270">
    <property type="match status" value="1"/>
</dbReference>
<dbReference type="InterPro" id="IPR053848">
    <property type="entry name" value="IMS_HHH_1"/>
</dbReference>
<organism evidence="19 20">
    <name type="scientific">Wallemia hederae</name>
    <dbReference type="NCBI Taxonomy" id="1540922"/>
    <lineage>
        <taxon>Eukaryota</taxon>
        <taxon>Fungi</taxon>
        <taxon>Dikarya</taxon>
        <taxon>Basidiomycota</taxon>
        <taxon>Wallemiomycotina</taxon>
        <taxon>Wallemiomycetes</taxon>
        <taxon>Wallemiales</taxon>
        <taxon>Wallemiaceae</taxon>
        <taxon>Wallemia</taxon>
    </lineage>
</organism>
<evidence type="ECO:0000256" key="1">
    <source>
        <dbReference type="ARBA" id="ARBA00001946"/>
    </source>
</evidence>
<feature type="region of interest" description="Disordered" evidence="16">
    <location>
        <begin position="573"/>
        <end position="722"/>
    </location>
</feature>
<dbReference type="InterPro" id="IPR001126">
    <property type="entry name" value="UmuC"/>
</dbReference>
<comment type="similarity">
    <text evidence="3">Belongs to the DNA polymerase type-Y family.</text>
</comment>
<feature type="region of interest" description="Disordered" evidence="16">
    <location>
        <begin position="1024"/>
        <end position="1070"/>
    </location>
</feature>
<keyword evidence="8" id="KW-0479">Metal-binding</keyword>
<dbReference type="FunFam" id="3.40.50.10190:FF:000011">
    <property type="entry name" value="DNA repair protein REV1"/>
    <property type="match status" value="1"/>
</dbReference>
<dbReference type="GO" id="GO:0042276">
    <property type="term" value="P:error-prone translesion synthesis"/>
    <property type="evidence" value="ECO:0007669"/>
    <property type="project" value="TreeGrafter"/>
</dbReference>
<accession>A0A4T0FRE5</accession>
<dbReference type="SUPFAM" id="SSF52113">
    <property type="entry name" value="BRCT domain"/>
    <property type="match status" value="1"/>
</dbReference>
<keyword evidence="10" id="KW-0460">Magnesium</keyword>
<feature type="domain" description="UmuC" evidence="18">
    <location>
        <begin position="206"/>
        <end position="400"/>
    </location>
</feature>
<feature type="compositionally biased region" description="Polar residues" evidence="16">
    <location>
        <begin position="991"/>
        <end position="1000"/>
    </location>
</feature>
<proteinExistence type="inferred from homology"/>
<evidence type="ECO:0000256" key="9">
    <source>
        <dbReference type="ARBA" id="ARBA00022763"/>
    </source>
</evidence>
<dbReference type="OrthoDB" id="427711at2759"/>
<dbReference type="InterPro" id="IPR031991">
    <property type="entry name" value="Rev1_C"/>
</dbReference>
<dbReference type="InterPro" id="IPR001357">
    <property type="entry name" value="BRCT_dom"/>
</dbReference>
<evidence type="ECO:0000256" key="14">
    <source>
        <dbReference type="ARBA" id="ARBA00058985"/>
    </source>
</evidence>
<feature type="compositionally biased region" description="Polar residues" evidence="16">
    <location>
        <begin position="615"/>
        <end position="635"/>
    </location>
</feature>
<evidence type="ECO:0000256" key="7">
    <source>
        <dbReference type="ARBA" id="ARBA00022695"/>
    </source>
</evidence>
<reference evidence="19 20" key="1">
    <citation type="submission" date="2019-03" db="EMBL/GenBank/DDBJ databases">
        <title>Sequencing 23 genomes of Wallemia ichthyophaga.</title>
        <authorList>
            <person name="Gostincar C."/>
        </authorList>
    </citation>
    <scope>NUCLEOTIDE SEQUENCE [LARGE SCALE GENOMIC DNA]</scope>
    <source>
        <strain evidence="19 20">EXF-5753</strain>
    </source>
</reference>
<keyword evidence="9" id="KW-0227">DNA damage</keyword>
<dbReference type="InterPro" id="IPR043502">
    <property type="entry name" value="DNA/RNA_pol_sf"/>
</dbReference>
<dbReference type="Pfam" id="PF16727">
    <property type="entry name" value="REV1_C"/>
    <property type="match status" value="1"/>
</dbReference>
<dbReference type="GO" id="GO:0006281">
    <property type="term" value="P:DNA repair"/>
    <property type="evidence" value="ECO:0007669"/>
    <property type="project" value="UniProtKB-KW"/>
</dbReference>
<dbReference type="PROSITE" id="PS50172">
    <property type="entry name" value="BRCT"/>
    <property type="match status" value="1"/>
</dbReference>
<comment type="caution">
    <text evidence="19">The sequence shown here is derived from an EMBL/GenBank/DDBJ whole genome shotgun (WGS) entry which is preliminary data.</text>
</comment>
<feature type="region of interest" description="Disordered" evidence="16">
    <location>
        <begin position="951"/>
        <end position="1000"/>
    </location>
</feature>
<feature type="region of interest" description="Disordered" evidence="16">
    <location>
        <begin position="870"/>
        <end position="926"/>
    </location>
</feature>
<gene>
    <name evidence="19" type="ORF">E3P99_01262</name>
</gene>
<keyword evidence="5" id="KW-0237">DNA synthesis</keyword>
<dbReference type="EMBL" id="SPNW01000014">
    <property type="protein sequence ID" value="TIA91078.1"/>
    <property type="molecule type" value="Genomic_DNA"/>
</dbReference>
<dbReference type="SMART" id="SM00292">
    <property type="entry name" value="BRCT"/>
    <property type="match status" value="1"/>
</dbReference>
<evidence type="ECO:0000256" key="16">
    <source>
        <dbReference type="SAM" id="MobiDB-lite"/>
    </source>
</evidence>
<dbReference type="Gene3D" id="3.30.1490.100">
    <property type="entry name" value="DNA polymerase, Y-family, little finger domain"/>
    <property type="match status" value="1"/>
</dbReference>
<dbReference type="PANTHER" id="PTHR45990">
    <property type="entry name" value="DNA REPAIR PROTEIN REV1"/>
    <property type="match status" value="1"/>
</dbReference>
<dbReference type="Pfam" id="PF00817">
    <property type="entry name" value="IMS"/>
    <property type="match status" value="1"/>
</dbReference>
<keyword evidence="12" id="KW-0234">DNA repair</keyword>
<feature type="compositionally biased region" description="Basic and acidic residues" evidence="16">
    <location>
        <begin position="870"/>
        <end position="887"/>
    </location>
</feature>
<evidence type="ECO:0000259" key="18">
    <source>
        <dbReference type="PROSITE" id="PS50173"/>
    </source>
</evidence>
<dbReference type="Gene3D" id="6.10.250.1630">
    <property type="match status" value="1"/>
</dbReference>
<evidence type="ECO:0000256" key="3">
    <source>
        <dbReference type="ARBA" id="ARBA00010945"/>
    </source>
</evidence>
<evidence type="ECO:0000256" key="8">
    <source>
        <dbReference type="ARBA" id="ARBA00022723"/>
    </source>
</evidence>
<comment type="cofactor">
    <cofactor evidence="1">
        <name>Mg(2+)</name>
        <dbReference type="ChEBI" id="CHEBI:18420"/>
    </cofactor>
</comment>
<evidence type="ECO:0000256" key="12">
    <source>
        <dbReference type="ARBA" id="ARBA00023204"/>
    </source>
</evidence>
<dbReference type="Gene3D" id="1.20.58.1280">
    <property type="entry name" value="DNA repair protein Rev1, C-terminal domain"/>
    <property type="match status" value="1"/>
</dbReference>
<protein>
    <recommendedName>
        <fullName evidence="4">DNA repair protein REV1</fullName>
    </recommendedName>
    <alternativeName>
        <fullName evidence="15">Reversionless protein 1</fullName>
    </alternativeName>
</protein>
<comment type="subcellular location">
    <subcellularLocation>
        <location evidence="2">Nucleus</location>
    </subcellularLocation>
</comment>
<dbReference type="FunFam" id="3.30.1490.100:FF:000001">
    <property type="entry name" value="DNA repair protein REV1"/>
    <property type="match status" value="1"/>
</dbReference>
<dbReference type="Gene3D" id="6.10.250.1490">
    <property type="match status" value="1"/>
</dbReference>
<evidence type="ECO:0000256" key="6">
    <source>
        <dbReference type="ARBA" id="ARBA00022679"/>
    </source>
</evidence>
<evidence type="ECO:0000256" key="4">
    <source>
        <dbReference type="ARBA" id="ARBA00020399"/>
    </source>
</evidence>
<dbReference type="SUPFAM" id="SSF56672">
    <property type="entry name" value="DNA/RNA polymerases"/>
    <property type="match status" value="1"/>
</dbReference>
<evidence type="ECO:0000256" key="15">
    <source>
        <dbReference type="ARBA" id="ARBA00081902"/>
    </source>
</evidence>
<dbReference type="GO" id="GO:0070987">
    <property type="term" value="P:error-free translesion synthesis"/>
    <property type="evidence" value="ECO:0007669"/>
    <property type="project" value="UniProtKB-ARBA"/>
</dbReference>
<dbReference type="Gene3D" id="3.40.1170.60">
    <property type="match status" value="1"/>
</dbReference>
<evidence type="ECO:0000313" key="19">
    <source>
        <dbReference type="EMBL" id="TIA91078.1"/>
    </source>
</evidence>
<dbReference type="InterPro" id="IPR025527">
    <property type="entry name" value="HUWE1/Rev1_UBM"/>
</dbReference>
<feature type="compositionally biased region" description="Low complexity" evidence="16">
    <location>
        <begin position="700"/>
        <end position="715"/>
    </location>
</feature>
<keyword evidence="13" id="KW-0539">Nucleus</keyword>
<keyword evidence="20" id="KW-1185">Reference proteome</keyword>
<dbReference type="InterPro" id="IPR038401">
    <property type="entry name" value="Rev1_C_sf"/>
</dbReference>
<dbReference type="PROSITE" id="PS50173">
    <property type="entry name" value="UMUC"/>
    <property type="match status" value="1"/>
</dbReference>
<evidence type="ECO:0000256" key="11">
    <source>
        <dbReference type="ARBA" id="ARBA00023125"/>
    </source>
</evidence>
<dbReference type="Pfam" id="PF16589">
    <property type="entry name" value="BRCT_2"/>
    <property type="match status" value="1"/>
</dbReference>
<sequence>MSEYSAIKFGDISSYMRNKQAKLVNQNNSSFNKKSDLFNGLALHINGYTNPSFNQLRQLIIENGGVFLHYLNNKSDVTHIISNNLTPRKVIEFKHIKCCTPDWLLQSIQIGRLLPWQNFILNTSQTQPSLFNYNSPNKQAENLLQSDQWRRDNTAQSDQFLDSYYNNSRLHFLSSTKATLKDLVQSAQQNVTKEHLTDIVPSRTYILHVDMDSFFVSASLSLPKHAHLVNSPVAISHSTSQSSSSTSELASVNYKAREFGIRNGMLKTVAYQLCPQLVTLPYDFQLYNQITVKLYEIFLQHCDHLEAVSVDEALLDVSKIVHKMGMANGHADNAYELSKTIRHLIHSNTKCDASVGIGSNILLAKLATRHAKPNGIYHLHDHQAAEFLAPHQFDILPGVGSETKRKLITQLNVSTIGELVSSKSMKDVQHVLGKKNGETLWKYCNGIDERLLSYDKKRQSVSAEYGIRFENVNETQKFFANLSTEVSRRLKAAKCKGGHLTLKLMVRRKDAPKEAAKFLGHGVVDIFNKSAPLSAIGGGATDDDGRINECAWRLFTGLGKDARELRGVGLQVNKLDHYGGGGGDDGEGAPAKRRERDTESIQDFFKKPAKRTKQGEQQATSSRDSVSGASTSRQGVAQIPPQAARAASSSADVVDISSDKSMDTSTTNKAVTKQPFKRPQPQPQPQPQPRPSIKIDDSIDTSVDTSADSITSTTSMPTQADRSVWKAIPRSIRREVLDERTRVKNALRTPFKVPMKVDKKSAEKKSAEKASKEKVARDGKQRARRSNDAAAYTPSHLLDSSLEPAIPVTITPPKRPRLRPVPVTPMQPPTPMQSMQPPLLPPPTPSLGLLPTQADPSVWRALPSDIRKEVLSEREASKSKGLPHQDEAQAETEAQLSPPLSTPPQLNLNHPAISAPATPLATPSINLKPSQADADVWKALPSTIRREILGERMSERMRGGPAQASTSAAAANETETSNANTPAHPAMPTSALPSPSQAIPNSQIDRTVWRELPSSVRRNLFEEMSREKKEREREELKRQEVGRAKEKEKEKEQAQAKERNGANAGAGAGARTNANAIAPRYLPPITHKSQLRAQRSKVAVLMRKSEIGDILAVMEQWLDVYIEHGPHASDINRVKMYLHKSLTEDSEGMGKTRTLLRLWKRKLAENFEDGFDSQNSQISRVDVAGKWHQAFEDVKNSVDDIVIHRWGCRLSLR</sequence>
<dbReference type="Gene3D" id="1.10.150.20">
    <property type="entry name" value="5' to 3' exonuclease, C-terminal subdomain"/>
    <property type="match status" value="1"/>
</dbReference>
<dbReference type="Proteomes" id="UP000310189">
    <property type="component" value="Unassembled WGS sequence"/>
</dbReference>
<feature type="compositionally biased region" description="Pro residues" evidence="16">
    <location>
        <begin position="678"/>
        <end position="690"/>
    </location>
</feature>
<feature type="compositionally biased region" description="Low complexity" evidence="16">
    <location>
        <begin position="1061"/>
        <end position="1070"/>
    </location>
</feature>
<dbReference type="InterPro" id="IPR017961">
    <property type="entry name" value="DNA_pol_Y-fam_little_finger"/>
</dbReference>